<dbReference type="EMBL" id="JAKELL010000064">
    <property type="protein sequence ID" value="KAH8985385.1"/>
    <property type="molecule type" value="Genomic_DNA"/>
</dbReference>
<feature type="compositionally biased region" description="Polar residues" evidence="1">
    <location>
        <begin position="742"/>
        <end position="763"/>
    </location>
</feature>
<keyword evidence="2" id="KW-0472">Membrane</keyword>
<evidence type="ECO:0000313" key="3">
    <source>
        <dbReference type="EMBL" id="KAH8985385.1"/>
    </source>
</evidence>
<feature type="compositionally biased region" description="Basic and acidic residues" evidence="1">
    <location>
        <begin position="582"/>
        <end position="592"/>
    </location>
</feature>
<evidence type="ECO:0000256" key="2">
    <source>
        <dbReference type="SAM" id="Phobius"/>
    </source>
</evidence>
<feature type="compositionally biased region" description="Polar residues" evidence="1">
    <location>
        <begin position="707"/>
        <end position="723"/>
    </location>
</feature>
<protein>
    <recommendedName>
        <fullName evidence="5">Proteophosphoglycan ppg4</fullName>
    </recommendedName>
</protein>
<keyword evidence="2" id="KW-0812">Transmembrane</keyword>
<feature type="transmembrane region" description="Helical" evidence="2">
    <location>
        <begin position="279"/>
        <end position="305"/>
    </location>
</feature>
<gene>
    <name evidence="3" type="ORF">EDB92DRAFT_1949973</name>
</gene>
<feature type="region of interest" description="Disordered" evidence="1">
    <location>
        <begin position="1139"/>
        <end position="1233"/>
    </location>
</feature>
<feature type="compositionally biased region" description="Polar residues" evidence="1">
    <location>
        <begin position="777"/>
        <end position="805"/>
    </location>
</feature>
<keyword evidence="2" id="KW-1133">Transmembrane helix</keyword>
<evidence type="ECO:0000256" key="1">
    <source>
        <dbReference type="SAM" id="MobiDB-lite"/>
    </source>
</evidence>
<name>A0AAD4QAH4_9AGAM</name>
<feature type="transmembrane region" description="Helical" evidence="2">
    <location>
        <begin position="233"/>
        <end position="259"/>
    </location>
</feature>
<feature type="compositionally biased region" description="Low complexity" evidence="1">
    <location>
        <begin position="903"/>
        <end position="924"/>
    </location>
</feature>
<feature type="compositionally biased region" description="Basic and acidic residues" evidence="1">
    <location>
        <begin position="616"/>
        <end position="627"/>
    </location>
</feature>
<feature type="region of interest" description="Disordered" evidence="1">
    <location>
        <begin position="1"/>
        <end position="110"/>
    </location>
</feature>
<comment type="caution">
    <text evidence="3">The sequence shown here is derived from an EMBL/GenBank/DDBJ whole genome shotgun (WGS) entry which is preliminary data.</text>
</comment>
<organism evidence="3 4">
    <name type="scientific">Lactarius akahatsu</name>
    <dbReference type="NCBI Taxonomy" id="416441"/>
    <lineage>
        <taxon>Eukaryota</taxon>
        <taxon>Fungi</taxon>
        <taxon>Dikarya</taxon>
        <taxon>Basidiomycota</taxon>
        <taxon>Agaricomycotina</taxon>
        <taxon>Agaricomycetes</taxon>
        <taxon>Russulales</taxon>
        <taxon>Russulaceae</taxon>
        <taxon>Lactarius</taxon>
    </lineage>
</organism>
<keyword evidence="4" id="KW-1185">Reference proteome</keyword>
<feature type="region of interest" description="Disordered" evidence="1">
    <location>
        <begin position="1065"/>
        <end position="1126"/>
    </location>
</feature>
<dbReference type="AlphaFoldDB" id="A0AAD4QAH4"/>
<feature type="compositionally biased region" description="Low complexity" evidence="1">
    <location>
        <begin position="33"/>
        <end position="46"/>
    </location>
</feature>
<feature type="compositionally biased region" description="Low complexity" evidence="1">
    <location>
        <begin position="1070"/>
        <end position="1126"/>
    </location>
</feature>
<sequence length="1233" mass="129256">MTRSHPSNASSPTDSRYPRDDNLDPSAPPAGQSSIPSTPTASIPGSEGYPSWLPKRPPPPAPGSTLHSLVMFGPEAGPATDIPTGSPRDSEHVQVTTPQPPPAPFVGGRRPTPRSVRIVSMQDSAGAAAAASGSAGMVSRRETDQTTTRVSSFPFGFGSRIWSRATASPLGHSPTLLPQTPDAAHSHSHARLRSAAAAAAAAAAASAAQPKFRSPGLHLELLRDPSWKTRLHFYLFPLLVLAHIPIQTFLDFNAVFMLIEVAKFPNPDAPGVPGSGRNWVLGVAAYIASWVVWFFGVFLGYELFYSFYRRWRFRRPLILPIYLSSPAFNFVSMASYNHFCFLQHIRNSAFPRVNSSAVLPSAEGSLRDALAETCYFYAQNLPTVVTLLPRAGLALALLLSFFSPEHLPGGLSLSDVDQSIARRDGTFFNKSTGSLSGYAKGVLIANAAWTAWRTLVLLFSWVGLWIFSGHGCAGLCGPRSRMEEEEFGRSASIYSEKSDAGAGAGASGTEALPWSWKECTLLRVQEAYDFCLTLRAPRQAQVAGQQPQEGGFDGIEKVFAAVGLGGATTQPPQGRRGMLSRDLFESPKDAPSRKSSPANGHGQGQGQEVVPPLPEARVRETTMEGGKHAPIKNLPYPFSGFGPRESSEQEQIPFPPSPGLPDEGEGEHDAEDEGEEGEEGDIVVEVDDEGEEVEFEEEEAQPRTSDEPSSFSGRASNSLSSLGQPIPGRYPFSFRHPGRGGSISSTGSPPFAFSRTTATPQSKSTSTRASRETRSTGNAETTTNASSSPDANSPVSIGAASSSAYSPDPLSGMPMPPRHPGAGASGRQRAGTVPIPVSPTPAGAITATRPRQQAVLLDEHQHQQHFRTESIGSGSDHEDDHASRSGQPSPDGSLEAREREDSVGLLSPSPPSSQSSPRVSLLGSRSRNGSAASLARISGAFRPRSRSRHTSSGSGTGSGSGASSRHNSHVSLSSVSIALGGHRARAHSLIQSIAGASHSSVELVLGRTPSSQAGAVRLGDISDADASASDGGALSNPENHTFGMPVVGGAGTALPRRAGMRARTLETTTARSPPVSPVSSVSVSSSSARGGVASRVATATAAAASRTRSASSSASSASSQRARAHANSRLGLGAGLQTARSFASEQGSPPSILTRSVRSDGSTQTQTQIQTPVGVPIPQSQAEPDVSTAAASLVTTPPTIASETTDSSGRTPRSVGGMEHYAPPHAQNTFMPR</sequence>
<evidence type="ECO:0008006" key="5">
    <source>
        <dbReference type="Google" id="ProtNLM"/>
    </source>
</evidence>
<feature type="region of interest" description="Disordered" evidence="1">
    <location>
        <begin position="565"/>
        <end position="969"/>
    </location>
</feature>
<evidence type="ECO:0000313" key="4">
    <source>
        <dbReference type="Proteomes" id="UP001201163"/>
    </source>
</evidence>
<reference evidence="3" key="1">
    <citation type="submission" date="2022-01" db="EMBL/GenBank/DDBJ databases">
        <title>Comparative genomics reveals a dynamic genome evolution in the ectomycorrhizal milk-cap (Lactarius) mushrooms.</title>
        <authorList>
            <consortium name="DOE Joint Genome Institute"/>
            <person name="Lebreton A."/>
            <person name="Tang N."/>
            <person name="Kuo A."/>
            <person name="LaButti K."/>
            <person name="Drula E."/>
            <person name="Barry K."/>
            <person name="Clum A."/>
            <person name="Lipzen A."/>
            <person name="Mousain D."/>
            <person name="Ng V."/>
            <person name="Wang R."/>
            <person name="Wang X."/>
            <person name="Dai Y."/>
            <person name="Henrissat B."/>
            <person name="Grigoriev I.V."/>
            <person name="Guerin-Laguette A."/>
            <person name="Yu F."/>
            <person name="Martin F.M."/>
        </authorList>
    </citation>
    <scope>NUCLEOTIDE SEQUENCE</scope>
    <source>
        <strain evidence="3">QP</strain>
    </source>
</reference>
<feature type="compositionally biased region" description="Polar residues" evidence="1">
    <location>
        <begin position="1139"/>
        <end position="1171"/>
    </location>
</feature>
<accession>A0AAD4QAH4</accession>
<feature type="compositionally biased region" description="Basic and acidic residues" evidence="1">
    <location>
        <begin position="857"/>
        <end position="868"/>
    </location>
</feature>
<dbReference type="Proteomes" id="UP001201163">
    <property type="component" value="Unassembled WGS sequence"/>
</dbReference>
<feature type="compositionally biased region" description="Polar residues" evidence="1">
    <location>
        <begin position="1"/>
        <end position="14"/>
    </location>
</feature>
<feature type="compositionally biased region" description="Acidic residues" evidence="1">
    <location>
        <begin position="662"/>
        <end position="699"/>
    </location>
</feature>
<proteinExistence type="predicted"/>
<feature type="compositionally biased region" description="Polar residues" evidence="1">
    <location>
        <begin position="1189"/>
        <end position="1211"/>
    </location>
</feature>